<dbReference type="GO" id="GO:0009117">
    <property type="term" value="P:nucleotide metabolic process"/>
    <property type="evidence" value="ECO:0007669"/>
    <property type="project" value="UniProtKB-KW"/>
</dbReference>
<reference evidence="12 13" key="1">
    <citation type="submission" date="2016-10" db="EMBL/GenBank/DDBJ databases">
        <title>Comparative genome analysis of multiple Pseudomonas spp. focuses on biocontrol and plant growth promoting traits.</title>
        <authorList>
            <person name="Tao X.-Y."/>
            <person name="Taylor C.G."/>
        </authorList>
    </citation>
    <scope>NUCLEOTIDE SEQUENCE [LARGE SCALE GENOMIC DNA]</scope>
    <source>
        <strain evidence="12 13">39A2</strain>
    </source>
</reference>
<evidence type="ECO:0000256" key="3">
    <source>
        <dbReference type="ARBA" id="ARBA00022723"/>
    </source>
</evidence>
<sequence length="388" mass="43617">MDNEEQSLMAVAQALDLPPGAYEKAKSRYESLGAWFGRTESTLSANDPHIFVQGSFALGTAIKPLLAGESYDLDLSCKLRAGVYRGTHSQADLKKMVGIELDGYREARKIQESLEEKHRCWRLYYQDGMSFHMDVVPGVPVDKAKMQALSMAMESYGFQQVLAEDVAELAVYITDDRSPIYEVISQDWLLSNPDGYVKWFESKSTDLELRIATEAAQVDDVPFHERKSRLQRAVQLLKRHRDVMYQDNPDSKPISIIITTLAAEAYQPCETVAEALRTCLLAMKAFVDLDSNTVPNPVNPVENFADRWFTADGKNLRLKENFHRWVKQALRDFDQIKQLNAHALVDHIKDVFEVTIPSGQLHASIPAAIASGPTIIVSQPPSPWSSWG</sequence>
<evidence type="ECO:0000256" key="2">
    <source>
        <dbReference type="ARBA" id="ARBA00022695"/>
    </source>
</evidence>
<organism evidence="12 13">
    <name type="scientific">Pseudomonas frederiksbergensis</name>
    <dbReference type="NCBI Taxonomy" id="104087"/>
    <lineage>
        <taxon>Bacteria</taxon>
        <taxon>Pseudomonadati</taxon>
        <taxon>Pseudomonadota</taxon>
        <taxon>Gammaproteobacteria</taxon>
        <taxon>Pseudomonadales</taxon>
        <taxon>Pseudomonadaceae</taxon>
        <taxon>Pseudomonas</taxon>
    </lineage>
</organism>
<keyword evidence="2" id="KW-0548">Nucleotidyltransferase</keyword>
<dbReference type="OrthoDB" id="1118920at2"/>
<dbReference type="GO" id="GO:0016779">
    <property type="term" value="F:nucleotidyltransferase activity"/>
    <property type="evidence" value="ECO:0007669"/>
    <property type="project" value="UniProtKB-KW"/>
</dbReference>
<evidence type="ECO:0000256" key="1">
    <source>
        <dbReference type="ARBA" id="ARBA00022679"/>
    </source>
</evidence>
<dbReference type="GO" id="GO:0051607">
    <property type="term" value="P:defense response to virus"/>
    <property type="evidence" value="ECO:0007669"/>
    <property type="project" value="UniProtKB-KW"/>
</dbReference>
<name>A0A423KG22_9PSED</name>
<evidence type="ECO:0000256" key="10">
    <source>
        <dbReference type="ARBA" id="ARBA00048304"/>
    </source>
</evidence>
<keyword evidence="5" id="KW-0067">ATP-binding</keyword>
<evidence type="ECO:0000313" key="12">
    <source>
        <dbReference type="EMBL" id="RON51766.1"/>
    </source>
</evidence>
<dbReference type="InterPro" id="IPR048445">
    <property type="entry name" value="DncV-like_NTFase"/>
</dbReference>
<dbReference type="InterPro" id="IPR006116">
    <property type="entry name" value="NT_2-5OAS_ClassI-CCAase"/>
</dbReference>
<dbReference type="RefSeq" id="WP_123408208.1">
    <property type="nucleotide sequence ID" value="NZ_MOBP01000012.1"/>
</dbReference>
<keyword evidence="6" id="KW-0460">Magnesium</keyword>
<dbReference type="EMBL" id="MOBP01000012">
    <property type="protein sequence ID" value="RON51766.1"/>
    <property type="molecule type" value="Genomic_DNA"/>
</dbReference>
<evidence type="ECO:0000256" key="9">
    <source>
        <dbReference type="ARBA" id="ARBA00044145"/>
    </source>
</evidence>
<comment type="catalytic activity">
    <reaction evidence="10">
        <text>GTP + ATP = 3',3'-cGAMP + 2 diphosphate</text>
        <dbReference type="Rhea" id="RHEA:35647"/>
        <dbReference type="ChEBI" id="CHEBI:30616"/>
        <dbReference type="ChEBI" id="CHEBI:33019"/>
        <dbReference type="ChEBI" id="CHEBI:37565"/>
        <dbReference type="ChEBI" id="CHEBI:71501"/>
    </reaction>
    <physiologicalReaction direction="left-to-right" evidence="10">
        <dbReference type="Rhea" id="RHEA:35648"/>
    </physiologicalReaction>
</comment>
<evidence type="ECO:0000256" key="6">
    <source>
        <dbReference type="ARBA" id="ARBA00022842"/>
    </source>
</evidence>
<proteinExistence type="predicted"/>
<gene>
    <name evidence="12" type="ORF">BK665_18015</name>
</gene>
<keyword evidence="4" id="KW-0547">Nucleotide-binding</keyword>
<evidence type="ECO:0000313" key="13">
    <source>
        <dbReference type="Proteomes" id="UP000283627"/>
    </source>
</evidence>
<evidence type="ECO:0000256" key="5">
    <source>
        <dbReference type="ARBA" id="ARBA00022840"/>
    </source>
</evidence>
<protein>
    <recommendedName>
        <fullName evidence="9">Cyclic GMP-AMP synthase</fullName>
    </recommendedName>
</protein>
<keyword evidence="3" id="KW-0479">Metal-binding</keyword>
<dbReference type="Proteomes" id="UP000283627">
    <property type="component" value="Unassembled WGS sequence"/>
</dbReference>
<evidence type="ECO:0000256" key="4">
    <source>
        <dbReference type="ARBA" id="ARBA00022741"/>
    </source>
</evidence>
<dbReference type="GO" id="GO:0005524">
    <property type="term" value="F:ATP binding"/>
    <property type="evidence" value="ECO:0007669"/>
    <property type="project" value="UniProtKB-KW"/>
</dbReference>
<evidence type="ECO:0000256" key="7">
    <source>
        <dbReference type="ARBA" id="ARBA00023080"/>
    </source>
</evidence>
<keyword evidence="7" id="KW-0546">Nucleotide metabolism</keyword>
<dbReference type="GO" id="GO:0046872">
    <property type="term" value="F:metal ion binding"/>
    <property type="evidence" value="ECO:0007669"/>
    <property type="project" value="UniProtKB-KW"/>
</dbReference>
<keyword evidence="8" id="KW-0051">Antiviral defense</keyword>
<evidence type="ECO:0000256" key="8">
    <source>
        <dbReference type="ARBA" id="ARBA00023118"/>
    </source>
</evidence>
<dbReference type="AlphaFoldDB" id="A0A423KG22"/>
<comment type="caution">
    <text evidence="12">The sequence shown here is derived from an EMBL/GenBank/DDBJ whole genome shotgun (WGS) entry which is preliminary data.</text>
</comment>
<evidence type="ECO:0000259" key="11">
    <source>
        <dbReference type="Pfam" id="PF21654"/>
    </source>
</evidence>
<accession>A0A423KG22</accession>
<dbReference type="CDD" id="cd05400">
    <property type="entry name" value="NT_2-5OAS_ClassI-CCAase"/>
    <property type="match status" value="1"/>
</dbReference>
<feature type="domain" description="Cyclic GMP-AMP synthase DncV-like nucleotidyltransferase" evidence="11">
    <location>
        <begin position="48"/>
        <end position="135"/>
    </location>
</feature>
<dbReference type="Pfam" id="PF21654">
    <property type="entry name" value="DncV-like_NTFase"/>
    <property type="match status" value="1"/>
</dbReference>
<keyword evidence="1" id="KW-0808">Transferase</keyword>